<reference evidence="1" key="1">
    <citation type="submission" date="2018-05" db="EMBL/GenBank/DDBJ databases">
        <authorList>
            <person name="Lanie J.A."/>
            <person name="Ng W.-L."/>
            <person name="Kazmierczak K.M."/>
            <person name="Andrzejewski T.M."/>
            <person name="Davidsen T.M."/>
            <person name="Wayne K.J."/>
            <person name="Tettelin H."/>
            <person name="Glass J.I."/>
            <person name="Rusch D."/>
            <person name="Podicherti R."/>
            <person name="Tsui H.-C.T."/>
            <person name="Winkler M.E."/>
        </authorList>
    </citation>
    <scope>NUCLEOTIDE SEQUENCE</scope>
</reference>
<protein>
    <submittedName>
        <fullName evidence="1">Uncharacterized protein</fullName>
    </submittedName>
</protein>
<proteinExistence type="predicted"/>
<name>A0A383CC67_9ZZZZ</name>
<sequence>MDDKAPSSEGAFLVYPHPRDRMGVGFFFGNTELSLELWNVIAGISGFDD</sequence>
<accession>A0A383CC67</accession>
<dbReference type="AlphaFoldDB" id="A0A383CC67"/>
<evidence type="ECO:0000313" key="1">
    <source>
        <dbReference type="EMBL" id="SVE29812.1"/>
    </source>
</evidence>
<gene>
    <name evidence="1" type="ORF">METZ01_LOCUS482666</name>
</gene>
<organism evidence="1">
    <name type="scientific">marine metagenome</name>
    <dbReference type="NCBI Taxonomy" id="408172"/>
    <lineage>
        <taxon>unclassified sequences</taxon>
        <taxon>metagenomes</taxon>
        <taxon>ecological metagenomes</taxon>
    </lineage>
</organism>
<dbReference type="EMBL" id="UINC01207640">
    <property type="protein sequence ID" value="SVE29812.1"/>
    <property type="molecule type" value="Genomic_DNA"/>
</dbReference>